<dbReference type="PANTHER" id="PTHR30572:SF18">
    <property type="entry name" value="ABC-TYPE MACROLIDE FAMILY EXPORT SYSTEM PERMEASE COMPONENT 2"/>
    <property type="match status" value="1"/>
</dbReference>
<dbReference type="Proteomes" id="UP000244450">
    <property type="component" value="Unassembled WGS sequence"/>
</dbReference>
<dbReference type="Pfam" id="PF02687">
    <property type="entry name" value="FtsX"/>
    <property type="match status" value="2"/>
</dbReference>
<evidence type="ECO:0000313" key="10">
    <source>
        <dbReference type="Proteomes" id="UP000244450"/>
    </source>
</evidence>
<sequence>MTGPVPLAGRVYLPDQFRARIFLATIAASILFAWITAGYQGIRAALTHPVHTLHSTQKVLPMFKTYLKIAWRNLWKSRVMTGVNLLGMTAAFTVALLLAMTVYSEFSYDNFHTNSQSVFQVYRSVNDRDRIKEMANLPMPANAALKNEAPGVKAATRVIGSSASLRVGDKEVEQFVSYVDADFLRMFTFPVISGSKAPLEGMSDMVLTEKLAHSLFGNADPVGKTVQVRTSGDWKPFQVSAVVKDVPQNSTIDFTCLQRYENYDNYEQCKNRWDNSMTDQYIQLENPAAAATFTQQIQGMVNKYYAGTIEDHRKDGAQPDANGNFIRLQLLPLKEVHFNPITGGSGRQFIYLLMAIACFIIFIAATNFVNIALARAFGRGREIGMRKVMGALERQLVLQLWSETLIQCLMALVLGLLCARLLLPFYNGMFRAGLSFSLLKDLHLLAYTATAFVLITVFAGGYPAWRMARFNTLQVLKGKLRVGSNNRLRNSLIVGQFTIAAALICCTLVAWQQLNFLRSMPLGYNKEEVISIPLDNKVQYEQAIQRLRNKLGSDGRVKGISAANVNMGRGNDGSMSTSMLSFMYNDHMITTHWRTVDYDYVNTMGMRLLAGRDFSPSFATDTNALVINEAMARILGGPEKAVGQLMPVSGNQPPMPIIGVVKDFNFESLKKTISPLSFTLSGRENLRYIFVKVGPGNLPASMHLVKQAWEEVAPGSTFQGSFLDENTDRQYNQEGRLSRIFISAAVLAILIACMGLFAIAVMAMAQRTREIGIRKVLGASVNNLVLLLSADFLKLVVLSILLAAPLAWYGMDRWLSDYAYRIHIQGWTFLLVAVIAVGIAFCTVSFNAIRTALANPVKSLRSLD</sequence>
<evidence type="ECO:0000259" key="7">
    <source>
        <dbReference type="Pfam" id="PF02687"/>
    </source>
</evidence>
<feature type="domain" description="ABC3 transporter permease C-terminal" evidence="7">
    <location>
        <begin position="355"/>
        <end position="471"/>
    </location>
</feature>
<feature type="transmembrane region" description="Helical" evidence="6">
    <location>
        <begin position="20"/>
        <end position="39"/>
    </location>
</feature>
<accession>A0A2T7BKQ4</accession>
<evidence type="ECO:0000256" key="5">
    <source>
        <dbReference type="ARBA" id="ARBA00023136"/>
    </source>
</evidence>
<evidence type="ECO:0000256" key="3">
    <source>
        <dbReference type="ARBA" id="ARBA00022692"/>
    </source>
</evidence>
<feature type="transmembrane region" description="Helical" evidence="6">
    <location>
        <begin position="398"/>
        <end position="422"/>
    </location>
</feature>
<evidence type="ECO:0000256" key="2">
    <source>
        <dbReference type="ARBA" id="ARBA00022475"/>
    </source>
</evidence>
<dbReference type="Pfam" id="PF12704">
    <property type="entry name" value="MacB_PCD"/>
    <property type="match status" value="1"/>
</dbReference>
<keyword evidence="10" id="KW-1185">Reference proteome</keyword>
<organism evidence="9 10">
    <name type="scientific">Chitinophaga parva</name>
    <dbReference type="NCBI Taxonomy" id="2169414"/>
    <lineage>
        <taxon>Bacteria</taxon>
        <taxon>Pseudomonadati</taxon>
        <taxon>Bacteroidota</taxon>
        <taxon>Chitinophagia</taxon>
        <taxon>Chitinophagales</taxon>
        <taxon>Chitinophagaceae</taxon>
        <taxon>Chitinophaga</taxon>
    </lineage>
</organism>
<protein>
    <recommendedName>
        <fullName evidence="11">ABC transporter permease</fullName>
    </recommendedName>
</protein>
<feature type="domain" description="ABC3 transporter permease C-terminal" evidence="7">
    <location>
        <begin position="743"/>
        <end position="851"/>
    </location>
</feature>
<evidence type="ECO:0000259" key="8">
    <source>
        <dbReference type="Pfam" id="PF12704"/>
    </source>
</evidence>
<feature type="transmembrane region" description="Helical" evidence="6">
    <location>
        <begin position="82"/>
        <end position="103"/>
    </location>
</feature>
<keyword evidence="3 6" id="KW-0812">Transmembrane</keyword>
<dbReference type="InterPro" id="IPR050250">
    <property type="entry name" value="Macrolide_Exporter_MacB"/>
</dbReference>
<feature type="transmembrane region" description="Helical" evidence="6">
    <location>
        <begin position="829"/>
        <end position="849"/>
    </location>
</feature>
<gene>
    <name evidence="9" type="ORF">DCC81_01680</name>
</gene>
<keyword evidence="4 6" id="KW-1133">Transmembrane helix</keyword>
<dbReference type="GO" id="GO:0022857">
    <property type="term" value="F:transmembrane transporter activity"/>
    <property type="evidence" value="ECO:0007669"/>
    <property type="project" value="TreeGrafter"/>
</dbReference>
<evidence type="ECO:0000256" key="6">
    <source>
        <dbReference type="SAM" id="Phobius"/>
    </source>
</evidence>
<evidence type="ECO:0008006" key="11">
    <source>
        <dbReference type="Google" id="ProtNLM"/>
    </source>
</evidence>
<evidence type="ECO:0000313" key="9">
    <source>
        <dbReference type="EMBL" id="PUZ28219.1"/>
    </source>
</evidence>
<dbReference type="EMBL" id="QCYK01000001">
    <property type="protein sequence ID" value="PUZ28219.1"/>
    <property type="molecule type" value="Genomic_DNA"/>
</dbReference>
<feature type="transmembrane region" description="Helical" evidence="6">
    <location>
        <begin position="784"/>
        <end position="809"/>
    </location>
</feature>
<proteinExistence type="predicted"/>
<evidence type="ECO:0000256" key="1">
    <source>
        <dbReference type="ARBA" id="ARBA00004651"/>
    </source>
</evidence>
<name>A0A2T7BKQ4_9BACT</name>
<feature type="transmembrane region" description="Helical" evidence="6">
    <location>
        <begin position="740"/>
        <end position="763"/>
    </location>
</feature>
<dbReference type="PANTHER" id="PTHR30572">
    <property type="entry name" value="MEMBRANE COMPONENT OF TRANSPORTER-RELATED"/>
    <property type="match status" value="1"/>
</dbReference>
<evidence type="ECO:0000256" key="4">
    <source>
        <dbReference type="ARBA" id="ARBA00022989"/>
    </source>
</evidence>
<keyword evidence="5 6" id="KW-0472">Membrane</keyword>
<feature type="transmembrane region" description="Helical" evidence="6">
    <location>
        <begin position="491"/>
        <end position="511"/>
    </location>
</feature>
<keyword evidence="2" id="KW-1003">Cell membrane</keyword>
<dbReference type="InterPro" id="IPR003838">
    <property type="entry name" value="ABC3_permease_C"/>
</dbReference>
<dbReference type="AlphaFoldDB" id="A0A2T7BKQ4"/>
<feature type="transmembrane region" description="Helical" evidence="6">
    <location>
        <begin position="442"/>
        <end position="465"/>
    </location>
</feature>
<comment type="subcellular location">
    <subcellularLocation>
        <location evidence="1">Cell membrane</location>
        <topology evidence="1">Multi-pass membrane protein</topology>
    </subcellularLocation>
</comment>
<reference evidence="9 10" key="1">
    <citation type="submission" date="2018-04" db="EMBL/GenBank/DDBJ databases">
        <title>Chitinophaga fuyangensis sp. nov., isolated from soil in a chemical factory.</title>
        <authorList>
            <person name="Chen K."/>
        </authorList>
    </citation>
    <scope>NUCLEOTIDE SEQUENCE [LARGE SCALE GENOMIC DNA]</scope>
    <source>
        <strain evidence="9 10">LY-1</strain>
    </source>
</reference>
<feature type="transmembrane region" description="Helical" evidence="6">
    <location>
        <begin position="349"/>
        <end position="377"/>
    </location>
</feature>
<comment type="caution">
    <text evidence="9">The sequence shown here is derived from an EMBL/GenBank/DDBJ whole genome shotgun (WGS) entry which is preliminary data.</text>
</comment>
<feature type="domain" description="MacB-like periplasmic core" evidence="8">
    <location>
        <begin position="81"/>
        <end position="298"/>
    </location>
</feature>
<dbReference type="InterPro" id="IPR025857">
    <property type="entry name" value="MacB_PCD"/>
</dbReference>
<dbReference type="GO" id="GO:0005886">
    <property type="term" value="C:plasma membrane"/>
    <property type="evidence" value="ECO:0007669"/>
    <property type="project" value="UniProtKB-SubCell"/>
</dbReference>